<comment type="caution">
    <text evidence="1">The sequence shown here is derived from an EMBL/GenBank/DDBJ whole genome shotgun (WGS) entry which is preliminary data.</text>
</comment>
<evidence type="ECO:0000313" key="2">
    <source>
        <dbReference type="Proteomes" id="UP001642360"/>
    </source>
</evidence>
<keyword evidence="2" id="KW-1185">Reference proteome</keyword>
<protein>
    <submittedName>
        <fullName evidence="1">Uncharacterized protein</fullName>
    </submittedName>
</protein>
<dbReference type="AlphaFoldDB" id="A0ABC8QVR9"/>
<accession>A0ABC8QVR9</accession>
<dbReference type="Proteomes" id="UP001642360">
    <property type="component" value="Unassembled WGS sequence"/>
</dbReference>
<dbReference type="InterPro" id="IPR029063">
    <property type="entry name" value="SAM-dependent_MTases_sf"/>
</dbReference>
<dbReference type="Gene3D" id="3.40.50.150">
    <property type="entry name" value="Vaccinia Virus protein VP39"/>
    <property type="match status" value="1"/>
</dbReference>
<dbReference type="EMBL" id="CAUOFW020000759">
    <property type="protein sequence ID" value="CAK9136522.1"/>
    <property type="molecule type" value="Genomic_DNA"/>
</dbReference>
<evidence type="ECO:0000313" key="1">
    <source>
        <dbReference type="EMBL" id="CAK9136522.1"/>
    </source>
</evidence>
<reference evidence="1 2" key="1">
    <citation type="submission" date="2024-02" db="EMBL/GenBank/DDBJ databases">
        <authorList>
            <person name="Vignale AGUSTIN F."/>
            <person name="Sosa J E."/>
            <person name="Modenutti C."/>
        </authorList>
    </citation>
    <scope>NUCLEOTIDE SEQUENCE [LARGE SCALE GENOMIC DNA]</scope>
</reference>
<gene>
    <name evidence="1" type="ORF">ILEXP_LOCUS3505</name>
</gene>
<name>A0ABC8QVR9_9AQUA</name>
<organism evidence="1 2">
    <name type="scientific">Ilex paraguariensis</name>
    <name type="common">yerba mate</name>
    <dbReference type="NCBI Taxonomy" id="185542"/>
    <lineage>
        <taxon>Eukaryota</taxon>
        <taxon>Viridiplantae</taxon>
        <taxon>Streptophyta</taxon>
        <taxon>Embryophyta</taxon>
        <taxon>Tracheophyta</taxon>
        <taxon>Spermatophyta</taxon>
        <taxon>Magnoliopsida</taxon>
        <taxon>eudicotyledons</taxon>
        <taxon>Gunneridae</taxon>
        <taxon>Pentapetalae</taxon>
        <taxon>asterids</taxon>
        <taxon>campanulids</taxon>
        <taxon>Aquifoliales</taxon>
        <taxon>Aquifoliaceae</taxon>
        <taxon>Ilex</taxon>
    </lineage>
</organism>
<sequence length="149" mass="16134">MEEGSFVIVVVVVEDVHITDGIQFIKEVANFEVADEVRRSHGNEDDLCDTKPPASNGSCIVSPAEGKHNITIDILIVDVDSSDTSSGMTCPAADFVEESFLLTVKKSLSDQGLFVINLVSRSPTVKELVFSRMKMVSIDQGGTNETSRV</sequence>
<proteinExistence type="predicted"/>